<accession>A0A7W4IKG7</accession>
<evidence type="ECO:0000313" key="4">
    <source>
        <dbReference type="Proteomes" id="UP000561077"/>
    </source>
</evidence>
<keyword evidence="3" id="KW-1185">Reference proteome</keyword>
<gene>
    <name evidence="2" type="ORF">HLH25_08465</name>
    <name evidence="1" type="ORF">HLH26_08390</name>
</gene>
<dbReference type="Proteomes" id="UP000561077">
    <property type="component" value="Unassembled WGS sequence"/>
</dbReference>
<dbReference type="Proteomes" id="UP000540490">
    <property type="component" value="Unassembled WGS sequence"/>
</dbReference>
<proteinExistence type="predicted"/>
<dbReference type="EMBL" id="JABEQN010000008">
    <property type="protein sequence ID" value="MBB2193674.1"/>
    <property type="molecule type" value="Genomic_DNA"/>
</dbReference>
<evidence type="ECO:0000313" key="3">
    <source>
        <dbReference type="Proteomes" id="UP000540490"/>
    </source>
</evidence>
<dbReference type="RefSeq" id="WP_182973638.1">
    <property type="nucleotide sequence ID" value="NZ_JABEQN010000008.1"/>
</dbReference>
<sequence length="141" mass="15429">MTLHILAHGLPDPDGPARPVAGRQFEALSELETLAGVTDRVAFWRRFSHLPLQYRVRRGQEVLHQSVHEQIAKGMLTPKETPKERALRALKRATTAFIEPSDPTAQPLPDVLDALARSADAARDAGATALEIIDASDGLEH</sequence>
<dbReference type="AlphaFoldDB" id="A0A7W4IKG7"/>
<dbReference type="EMBL" id="JABEQO010000008">
    <property type="protein sequence ID" value="MBB2164559.1"/>
    <property type="molecule type" value="Genomic_DNA"/>
</dbReference>
<name>A0A7W4IKG7_9PROT</name>
<evidence type="ECO:0000313" key="2">
    <source>
        <dbReference type="EMBL" id="MBB2193674.1"/>
    </source>
</evidence>
<organism evidence="1 4">
    <name type="scientific">Gluconacetobacter dulcium</name>
    <dbReference type="NCBI Taxonomy" id="2729096"/>
    <lineage>
        <taxon>Bacteria</taxon>
        <taxon>Pseudomonadati</taxon>
        <taxon>Pseudomonadota</taxon>
        <taxon>Alphaproteobacteria</taxon>
        <taxon>Acetobacterales</taxon>
        <taxon>Acetobacteraceae</taxon>
        <taxon>Gluconacetobacter</taxon>
    </lineage>
</organism>
<comment type="caution">
    <text evidence="1">The sequence shown here is derived from an EMBL/GenBank/DDBJ whole genome shotgun (WGS) entry which is preliminary data.</text>
</comment>
<reference evidence="3 4" key="1">
    <citation type="submission" date="2020-04" db="EMBL/GenBank/DDBJ databases">
        <title>Description of novel Gluconacetobacter.</title>
        <authorList>
            <person name="Sombolestani A."/>
        </authorList>
    </citation>
    <scope>NUCLEOTIDE SEQUENCE [LARGE SCALE GENOMIC DNA]</scope>
    <source>
        <strain evidence="2 3">LMG 1728</strain>
        <strain evidence="1 4">LMG 1731</strain>
    </source>
</reference>
<protein>
    <submittedName>
        <fullName evidence="1">Uncharacterized protein</fullName>
    </submittedName>
</protein>
<evidence type="ECO:0000313" key="1">
    <source>
        <dbReference type="EMBL" id="MBB2164559.1"/>
    </source>
</evidence>